<organism evidence="2 3">
    <name type="scientific">Schistosoma mansoni</name>
    <name type="common">Blood fluke</name>
    <dbReference type="NCBI Taxonomy" id="6183"/>
    <lineage>
        <taxon>Eukaryota</taxon>
        <taxon>Metazoa</taxon>
        <taxon>Spiralia</taxon>
        <taxon>Lophotrochozoa</taxon>
        <taxon>Platyhelminthes</taxon>
        <taxon>Trematoda</taxon>
        <taxon>Digenea</taxon>
        <taxon>Strigeidida</taxon>
        <taxon>Schistosomatoidea</taxon>
        <taxon>Schistosomatidae</taxon>
        <taxon>Schistosoma</taxon>
    </lineage>
</organism>
<feature type="region of interest" description="Disordered" evidence="1">
    <location>
        <begin position="21"/>
        <end position="60"/>
    </location>
</feature>
<keyword evidence="2" id="KW-1185">Reference proteome</keyword>
<evidence type="ECO:0000256" key="1">
    <source>
        <dbReference type="SAM" id="MobiDB-lite"/>
    </source>
</evidence>
<feature type="compositionally biased region" description="Polar residues" evidence="1">
    <location>
        <begin position="46"/>
        <end position="60"/>
    </location>
</feature>
<reference evidence="3" key="2">
    <citation type="submission" date="2019-11" db="UniProtKB">
        <authorList>
            <consortium name="WormBaseParasite"/>
        </authorList>
    </citation>
    <scope>IDENTIFICATION</scope>
    <source>
        <strain evidence="3">Puerto Rican</strain>
    </source>
</reference>
<sequence length="60" mass="6929">MNNANLRNKILTIDENFKTTYTRNEEAQNSGTKHTQRTEGEEGENVDNNHSLSISYENKE</sequence>
<reference evidence="2" key="1">
    <citation type="journal article" date="2012" name="PLoS Negl. Trop. Dis.">
        <title>A systematically improved high quality genome and transcriptome of the human blood fluke Schistosoma mansoni.</title>
        <authorList>
            <person name="Protasio A.V."/>
            <person name="Tsai I.J."/>
            <person name="Babbage A."/>
            <person name="Nichol S."/>
            <person name="Hunt M."/>
            <person name="Aslett M.A."/>
            <person name="De Silva N."/>
            <person name="Velarde G.S."/>
            <person name="Anderson T.J."/>
            <person name="Clark R.C."/>
            <person name="Davidson C."/>
            <person name="Dillon G.P."/>
            <person name="Holroyd N.E."/>
            <person name="LoVerde P.T."/>
            <person name="Lloyd C."/>
            <person name="McQuillan J."/>
            <person name="Oliveira G."/>
            <person name="Otto T.D."/>
            <person name="Parker-Manuel S.J."/>
            <person name="Quail M.A."/>
            <person name="Wilson R.A."/>
            <person name="Zerlotini A."/>
            <person name="Dunne D.W."/>
            <person name="Berriman M."/>
        </authorList>
    </citation>
    <scope>NUCLEOTIDE SEQUENCE [LARGE SCALE GENOMIC DNA]</scope>
    <source>
        <strain evidence="2">Puerto Rican</strain>
    </source>
</reference>
<dbReference type="AlphaFoldDB" id="A0A5K4F7X1"/>
<name>A0A5K4F7X1_SCHMA</name>
<protein>
    <submittedName>
        <fullName evidence="3">Uncharacterized protein</fullName>
    </submittedName>
</protein>
<dbReference type="WBParaSite" id="Smp_331400.1">
    <property type="protein sequence ID" value="Smp_331400.1"/>
    <property type="gene ID" value="Smp_331400"/>
</dbReference>
<evidence type="ECO:0000313" key="2">
    <source>
        <dbReference type="Proteomes" id="UP000008854"/>
    </source>
</evidence>
<dbReference type="Proteomes" id="UP000008854">
    <property type="component" value="Unassembled WGS sequence"/>
</dbReference>
<accession>A0A5K4F7X1</accession>
<proteinExistence type="predicted"/>
<evidence type="ECO:0000313" key="3">
    <source>
        <dbReference type="WBParaSite" id="Smp_331400.1"/>
    </source>
</evidence>
<dbReference type="InParanoid" id="A0A5K4F7X1"/>
<feature type="compositionally biased region" description="Polar residues" evidence="1">
    <location>
        <begin position="21"/>
        <end position="33"/>
    </location>
</feature>